<reference evidence="4" key="1">
    <citation type="submission" date="2021-06" db="EMBL/GenBank/DDBJ databases">
        <title>Genome Sequence of Mortierella hyaline Strain SCG-10, a Cold-Adapted, Nitrate-Reducing Fungus Isolated from Soil in Minnesota, USA.</title>
        <authorList>
            <person name="Aldossari N."/>
        </authorList>
    </citation>
    <scope>NUCLEOTIDE SEQUENCE</scope>
    <source>
        <strain evidence="4">SCG-10</strain>
    </source>
</reference>
<feature type="compositionally biased region" description="Polar residues" evidence="2">
    <location>
        <begin position="132"/>
        <end position="158"/>
    </location>
</feature>
<feature type="region of interest" description="Disordered" evidence="2">
    <location>
        <begin position="466"/>
        <end position="501"/>
    </location>
</feature>
<dbReference type="GO" id="GO:0071786">
    <property type="term" value="P:endoplasmic reticulum tubular network organization"/>
    <property type="evidence" value="ECO:0007669"/>
    <property type="project" value="TreeGrafter"/>
</dbReference>
<dbReference type="EMBL" id="JAHRHY010000021">
    <property type="protein sequence ID" value="KAG9061991.1"/>
    <property type="molecule type" value="Genomic_DNA"/>
</dbReference>
<organism evidence="4 5">
    <name type="scientific">Linnemannia hyalina</name>
    <dbReference type="NCBI Taxonomy" id="64524"/>
    <lineage>
        <taxon>Eukaryota</taxon>
        <taxon>Fungi</taxon>
        <taxon>Fungi incertae sedis</taxon>
        <taxon>Mucoromycota</taxon>
        <taxon>Mortierellomycotina</taxon>
        <taxon>Mortierellomycetes</taxon>
        <taxon>Mortierellales</taxon>
        <taxon>Mortierellaceae</taxon>
        <taxon>Linnemannia</taxon>
    </lineage>
</organism>
<keyword evidence="3" id="KW-1133">Transmembrane helix</keyword>
<dbReference type="SUPFAM" id="SSF48403">
    <property type="entry name" value="Ankyrin repeat"/>
    <property type="match status" value="1"/>
</dbReference>
<dbReference type="GO" id="GO:0016020">
    <property type="term" value="C:membrane"/>
    <property type="evidence" value="ECO:0007669"/>
    <property type="project" value="TreeGrafter"/>
</dbReference>
<protein>
    <submittedName>
        <fullName evidence="4">Receptor accessory protein 4</fullName>
    </submittedName>
</protein>
<dbReference type="PANTHER" id="PTHR12300">
    <property type="entry name" value="HVA22-LIKE PROTEINS"/>
    <property type="match status" value="1"/>
</dbReference>
<keyword evidence="3" id="KW-0812">Transmembrane</keyword>
<feature type="repeat" description="ANK" evidence="1">
    <location>
        <begin position="249"/>
        <end position="281"/>
    </location>
</feature>
<keyword evidence="3" id="KW-0472">Membrane</keyword>
<feature type="compositionally biased region" description="Polar residues" evidence="2">
    <location>
        <begin position="639"/>
        <end position="667"/>
    </location>
</feature>
<accession>A0A9P8BNM6</accession>
<dbReference type="PANTHER" id="PTHR12300:SF117">
    <property type="entry name" value="LP05237P-RELATED"/>
    <property type="match status" value="1"/>
</dbReference>
<feature type="region of interest" description="Disordered" evidence="2">
    <location>
        <begin position="607"/>
        <end position="667"/>
    </location>
</feature>
<dbReference type="AlphaFoldDB" id="A0A9P8BNM6"/>
<evidence type="ECO:0000256" key="1">
    <source>
        <dbReference type="PROSITE-ProRule" id="PRU00023"/>
    </source>
</evidence>
<gene>
    <name evidence="4" type="primary">REEP4</name>
    <name evidence="4" type="ORF">KI688_006710</name>
</gene>
<dbReference type="Pfam" id="PF03134">
    <property type="entry name" value="TB2_DP1_HVA22"/>
    <property type="match status" value="1"/>
</dbReference>
<dbReference type="InterPro" id="IPR036770">
    <property type="entry name" value="Ankyrin_rpt-contain_sf"/>
</dbReference>
<dbReference type="InterPro" id="IPR004345">
    <property type="entry name" value="TB2_DP1_HVA22"/>
</dbReference>
<evidence type="ECO:0000256" key="3">
    <source>
        <dbReference type="SAM" id="Phobius"/>
    </source>
</evidence>
<feature type="compositionally biased region" description="Low complexity" evidence="2">
    <location>
        <begin position="547"/>
        <end position="566"/>
    </location>
</feature>
<evidence type="ECO:0000256" key="2">
    <source>
        <dbReference type="SAM" id="MobiDB-lite"/>
    </source>
</evidence>
<dbReference type="PROSITE" id="PS50297">
    <property type="entry name" value="ANK_REP_REGION"/>
    <property type="match status" value="1"/>
</dbReference>
<keyword evidence="1" id="KW-0040">ANK repeat</keyword>
<feature type="transmembrane region" description="Helical" evidence="3">
    <location>
        <begin position="15"/>
        <end position="35"/>
    </location>
</feature>
<evidence type="ECO:0000313" key="4">
    <source>
        <dbReference type="EMBL" id="KAG9061991.1"/>
    </source>
</evidence>
<sequence length="667" mass="73827">MPQPTPPLLTLPTELLINIFILSSNPALALTCRTLNFTLAPLSKSNSTRTRFLLTRYRHNYVKAVVKGLRWAFFDIDVLNALDYIYSRERDRNRIGDEATAWQEVLWRPHPSTTVGSSAQFHAWETTATVTASPTNQLADDVSVGSSRATTPTSTPGKRSQLADTEDSSSKKRRRKYPLPLSSTPRNPLPADLSVNSTVGGEGGGASDQQDSLIPLPKDFPIPRRLFKSHEYIPLLRVLLSRGGSPSHTSHYPLVRASQRGDVEMVKMLLSYGAPAEMKALRWACVEEHNEIVDVFLEYGVKPDDQCLSWCVEKDKTRMVDRLLKMGVVPNLKTYPAYASYKAINTRDNNRLTAWLMYWSVMGMFSVVEFVLDIFVFWFPFYYEIKMLFVLWMVLPQTQGSIYIYQAIVEPYLMKHEKEIDLTLKDMHNKAMVMGMQYLKQAIQTLQNLALDMYKKSQAPASMSSLSAAGVDQQSADQSAPPPSYTPTATRDSTEGSNLRQPKQGVFSWAFAVVSPKLVAVATMATNTVGRNIPSRPLPQPPVNLYSERTQSTGSTSSRDSSISGNGVDNILGIIGAVAASASKNSNSPSAEKTELDQLTSRLNRAANSTGIDSPGGGQTLRSRKINLYEDGPSEDDASSTTTRQHTAENSWSGYSGFGRTSVSNDQ</sequence>
<keyword evidence="4" id="KW-0675">Receptor</keyword>
<dbReference type="InterPro" id="IPR002110">
    <property type="entry name" value="Ankyrin_rpt"/>
</dbReference>
<feature type="region of interest" description="Disordered" evidence="2">
    <location>
        <begin position="132"/>
        <end position="215"/>
    </location>
</feature>
<keyword evidence="5" id="KW-1185">Reference proteome</keyword>
<dbReference type="Proteomes" id="UP000707451">
    <property type="component" value="Unassembled WGS sequence"/>
</dbReference>
<name>A0A9P8BNM6_9FUNG</name>
<dbReference type="GO" id="GO:0071782">
    <property type="term" value="C:endoplasmic reticulum tubular network"/>
    <property type="evidence" value="ECO:0007669"/>
    <property type="project" value="TreeGrafter"/>
</dbReference>
<feature type="region of interest" description="Disordered" evidence="2">
    <location>
        <begin position="530"/>
        <end position="566"/>
    </location>
</feature>
<dbReference type="Pfam" id="PF12796">
    <property type="entry name" value="Ank_2"/>
    <property type="match status" value="1"/>
</dbReference>
<dbReference type="PROSITE" id="PS50088">
    <property type="entry name" value="ANK_REPEAT"/>
    <property type="match status" value="1"/>
</dbReference>
<feature type="compositionally biased region" description="Polar residues" evidence="2">
    <location>
        <begin position="466"/>
        <end position="478"/>
    </location>
</feature>
<evidence type="ECO:0000313" key="5">
    <source>
        <dbReference type="Proteomes" id="UP000707451"/>
    </source>
</evidence>
<proteinExistence type="predicted"/>
<dbReference type="OrthoDB" id="539213at2759"/>
<dbReference type="Gene3D" id="1.25.40.20">
    <property type="entry name" value="Ankyrin repeat-containing domain"/>
    <property type="match status" value="1"/>
</dbReference>
<feature type="transmembrane region" description="Helical" evidence="3">
    <location>
        <begin position="356"/>
        <end position="379"/>
    </location>
</feature>
<comment type="caution">
    <text evidence="4">The sequence shown here is derived from an EMBL/GenBank/DDBJ whole genome shotgun (WGS) entry which is preliminary data.</text>
</comment>